<gene>
    <name evidence="3" type="ORF">KUTeg_019116</name>
</gene>
<feature type="signal peptide" evidence="2">
    <location>
        <begin position="1"/>
        <end position="16"/>
    </location>
</feature>
<dbReference type="PANTHER" id="PTHR22145">
    <property type="entry name" value="SI:CH211-266K22.6"/>
    <property type="match status" value="1"/>
</dbReference>
<dbReference type="Proteomes" id="UP001217089">
    <property type="component" value="Unassembled WGS sequence"/>
</dbReference>
<name>A0ABQ9EC14_TEGGR</name>
<feature type="compositionally biased region" description="Acidic residues" evidence="1">
    <location>
        <begin position="179"/>
        <end position="188"/>
    </location>
</feature>
<feature type="region of interest" description="Disordered" evidence="1">
    <location>
        <begin position="406"/>
        <end position="426"/>
    </location>
</feature>
<reference evidence="3 4" key="1">
    <citation type="submission" date="2022-12" db="EMBL/GenBank/DDBJ databases">
        <title>Chromosome-level genome of Tegillarca granosa.</title>
        <authorList>
            <person name="Kim J."/>
        </authorList>
    </citation>
    <scope>NUCLEOTIDE SEQUENCE [LARGE SCALE GENOMIC DNA]</scope>
    <source>
        <strain evidence="3">Teg-2019</strain>
        <tissue evidence="3">Adductor muscle</tissue>
    </source>
</reference>
<keyword evidence="4" id="KW-1185">Reference proteome</keyword>
<comment type="caution">
    <text evidence="3">The sequence shown here is derived from an EMBL/GenBank/DDBJ whole genome shotgun (WGS) entry which is preliminary data.</text>
</comment>
<feature type="region of interest" description="Disordered" evidence="1">
    <location>
        <begin position="448"/>
        <end position="508"/>
    </location>
</feature>
<evidence type="ECO:0000313" key="3">
    <source>
        <dbReference type="EMBL" id="KAJ8302720.1"/>
    </source>
</evidence>
<feature type="compositionally biased region" description="Polar residues" evidence="1">
    <location>
        <begin position="407"/>
        <end position="417"/>
    </location>
</feature>
<dbReference type="EMBL" id="JARBDR010000917">
    <property type="protein sequence ID" value="KAJ8302720.1"/>
    <property type="molecule type" value="Genomic_DNA"/>
</dbReference>
<dbReference type="InterPro" id="IPR029266">
    <property type="entry name" value="FAM217"/>
</dbReference>
<dbReference type="PANTHER" id="PTHR22145:SF2">
    <property type="entry name" value="SI:CH211-266K22.6"/>
    <property type="match status" value="1"/>
</dbReference>
<keyword evidence="2" id="KW-0732">Signal</keyword>
<accession>A0ABQ9EC14</accession>
<evidence type="ECO:0000313" key="4">
    <source>
        <dbReference type="Proteomes" id="UP001217089"/>
    </source>
</evidence>
<evidence type="ECO:0000256" key="2">
    <source>
        <dbReference type="SAM" id="SignalP"/>
    </source>
</evidence>
<feature type="compositionally biased region" description="Polar residues" evidence="1">
    <location>
        <begin position="72"/>
        <end position="85"/>
    </location>
</feature>
<dbReference type="Pfam" id="PF15344">
    <property type="entry name" value="FAM217"/>
    <property type="match status" value="1"/>
</dbReference>
<feature type="region of interest" description="Disordered" evidence="1">
    <location>
        <begin position="72"/>
        <end position="208"/>
    </location>
</feature>
<feature type="compositionally biased region" description="Basic residues" evidence="1">
    <location>
        <begin position="492"/>
        <end position="508"/>
    </location>
</feature>
<organism evidence="3 4">
    <name type="scientific">Tegillarca granosa</name>
    <name type="common">Malaysian cockle</name>
    <name type="synonym">Anadara granosa</name>
    <dbReference type="NCBI Taxonomy" id="220873"/>
    <lineage>
        <taxon>Eukaryota</taxon>
        <taxon>Metazoa</taxon>
        <taxon>Spiralia</taxon>
        <taxon>Lophotrochozoa</taxon>
        <taxon>Mollusca</taxon>
        <taxon>Bivalvia</taxon>
        <taxon>Autobranchia</taxon>
        <taxon>Pteriomorphia</taxon>
        <taxon>Arcoida</taxon>
        <taxon>Arcoidea</taxon>
        <taxon>Arcidae</taxon>
        <taxon>Tegillarca</taxon>
    </lineage>
</organism>
<evidence type="ECO:0000256" key="1">
    <source>
        <dbReference type="SAM" id="MobiDB-lite"/>
    </source>
</evidence>
<sequence>MFVLIMDILFFKLYHQQQQQQQLPQPIENGTQLYRSQLAASLKAFKPKVWPPLNNQELETHFLRCKPINCSTNESSGKQTSTCSRLTRPRSVPATSYRPASSLRRSATPTDAKPGNYDTLNPRVLGSLIGDSRPKSSYGDRVPSPDDCDEKQKAKDDDVSTSGIDSIRTDDDSSSSTSSDDEDSDYEPSLDRNRSAPSLNLRPEKLDSLSIPDSSKGWRKFDFDADVIDIPPYEFPVALPEPFNELDLRQITRLKWNWRDQTKARPEESIVEDMLDRMLDLERLQMETEDWENKRTSQIAMKRCQKRIASAKPNRDKRCCNRCLQPACTGDCPEKNVQSEICDFCKQIFCVGTCKETKYDQKMRQMRVDDDRFSASKTVYPKACRSCQSKHNAKYINANNLVLGRPKSSNATYSRGQASAKPRDLRMGCETPINDDLVKEFEKLGIEAQVPSRPSTGKPPPRPRSRNSVIPGKTYFSNRRDSISDNRNTSLQRKKTKSVRLKRPKTAI</sequence>
<proteinExistence type="predicted"/>
<protein>
    <submittedName>
        <fullName evidence="3">Uncharacterized protein</fullName>
    </submittedName>
</protein>
<feature type="chain" id="PRO_5046812034" evidence="2">
    <location>
        <begin position="17"/>
        <end position="508"/>
    </location>
</feature>